<reference evidence="1 2" key="1">
    <citation type="journal article" date="2013" name="Curr. Biol.">
        <title>The Genome of the Foraminiferan Reticulomyxa filosa.</title>
        <authorList>
            <person name="Glockner G."/>
            <person name="Hulsmann N."/>
            <person name="Schleicher M."/>
            <person name="Noegel A.A."/>
            <person name="Eichinger L."/>
            <person name="Gallinger C."/>
            <person name="Pawlowski J."/>
            <person name="Sierra R."/>
            <person name="Euteneuer U."/>
            <person name="Pillet L."/>
            <person name="Moustafa A."/>
            <person name="Platzer M."/>
            <person name="Groth M."/>
            <person name="Szafranski K."/>
            <person name="Schliwa M."/>
        </authorList>
    </citation>
    <scope>NUCLEOTIDE SEQUENCE [LARGE SCALE GENOMIC DNA]</scope>
</reference>
<protein>
    <submittedName>
        <fullName evidence="1">Uncharacterized protein</fullName>
    </submittedName>
</protein>
<name>X6MPE7_RETFI</name>
<dbReference type="AlphaFoldDB" id="X6MPE7"/>
<proteinExistence type="predicted"/>
<accession>X6MPE7</accession>
<keyword evidence="2" id="KW-1185">Reference proteome</keyword>
<evidence type="ECO:0000313" key="1">
    <source>
        <dbReference type="EMBL" id="ETO15734.1"/>
    </source>
</evidence>
<sequence length="172" mass="19905">MYYPFDLAVSILFLFEWTKEKAHSQRQLVDDIVEAAAVESKDKNKDKENEDDDDETLFTVVRAKKEKELPNFARLVKSMMFKFWIFWLVLLKNQIAMLWCTRKNLQITETSSSLSESDVKELVKKDLANDDFSLISGQSTKLLALTFLLDIGAFRTQVNQTVSHLVNDCTKI</sequence>
<gene>
    <name evidence="1" type="ORF">RFI_21628</name>
</gene>
<organism evidence="1 2">
    <name type="scientific">Reticulomyxa filosa</name>
    <dbReference type="NCBI Taxonomy" id="46433"/>
    <lineage>
        <taxon>Eukaryota</taxon>
        <taxon>Sar</taxon>
        <taxon>Rhizaria</taxon>
        <taxon>Retaria</taxon>
        <taxon>Foraminifera</taxon>
        <taxon>Monothalamids</taxon>
        <taxon>Reticulomyxidae</taxon>
        <taxon>Reticulomyxa</taxon>
    </lineage>
</organism>
<comment type="caution">
    <text evidence="1">The sequence shown here is derived from an EMBL/GenBank/DDBJ whole genome shotgun (WGS) entry which is preliminary data.</text>
</comment>
<dbReference type="EMBL" id="ASPP01018834">
    <property type="protein sequence ID" value="ETO15734.1"/>
    <property type="molecule type" value="Genomic_DNA"/>
</dbReference>
<feature type="non-terminal residue" evidence="1">
    <location>
        <position position="172"/>
    </location>
</feature>
<dbReference type="Proteomes" id="UP000023152">
    <property type="component" value="Unassembled WGS sequence"/>
</dbReference>
<evidence type="ECO:0000313" key="2">
    <source>
        <dbReference type="Proteomes" id="UP000023152"/>
    </source>
</evidence>